<keyword evidence="3" id="KW-0812">Transmembrane</keyword>
<dbReference type="OrthoDB" id="9795390at2"/>
<sequence length="563" mass="62236">MSQQSNDMAREEAAPAAAGMEQSTRRTQILRFLLRYRNSGVFSGLTLDPALEHGNGDEGSPAEFSRDLEALGPTFVKLGQMLSTRPDIVPPAYASALERMQENTTPVPFEQIREVLESELGVRISKVFSAFEETPLGCASFAQVHAARLRDGTPVAVKVQRPGVSQRLTSDLSMLRGIAMAADRLTKVGRSVHFGDWINEFSRALLAELDYIAEAENLERFGEHLAPYPELLVPRPVWDLTRRRVLTMDLVEGVRVDQVSGLRRTEEPMDPLATALLRGYLDQMFVHGEIHADPHPGNLRVTPDGRLAIFDLGMVANVPPRQRERLLKLLFAAVDGRGEQVADEMIALGTRLEDYDAPRFLREVGQLISRYSAHRTTMSEGRVVLELVRIATANCLRTPPELSLLGKTLLNLDTVCRTLSPELDAKQVVEGHLQHVMRARLRQSFSSPSLATELMELQTLTREGPRKLSEILSLMADNRLQVKVTGLEESHLMENLQKIANRIAAGLVTAALIVASTMMMRIPTSSTLFGYPTVALLMFLLGVALGAGIVVSALLGDRRVKSR</sequence>
<organism evidence="5 6">
    <name type="scientific">Pseudoxanthomonas composti</name>
    <dbReference type="NCBI Taxonomy" id="2137479"/>
    <lineage>
        <taxon>Bacteria</taxon>
        <taxon>Pseudomonadati</taxon>
        <taxon>Pseudomonadota</taxon>
        <taxon>Gammaproteobacteria</taxon>
        <taxon>Lysobacterales</taxon>
        <taxon>Lysobacteraceae</taxon>
        <taxon>Pseudoxanthomonas</taxon>
    </lineage>
</organism>
<evidence type="ECO:0000256" key="2">
    <source>
        <dbReference type="SAM" id="MobiDB-lite"/>
    </source>
</evidence>
<dbReference type="GO" id="GO:0004672">
    <property type="term" value="F:protein kinase activity"/>
    <property type="evidence" value="ECO:0007669"/>
    <property type="project" value="InterPro"/>
</dbReference>
<comment type="similarity">
    <text evidence="1">Belongs to the protein kinase superfamily. ADCK protein kinase family.</text>
</comment>
<proteinExistence type="inferred from homology"/>
<keyword evidence="6" id="KW-1185">Reference proteome</keyword>
<dbReference type="Proteomes" id="UP000289784">
    <property type="component" value="Unassembled WGS sequence"/>
</dbReference>
<dbReference type="SUPFAM" id="SSF56112">
    <property type="entry name" value="Protein kinase-like (PK-like)"/>
    <property type="match status" value="1"/>
</dbReference>
<dbReference type="EMBL" id="SAWZ01000009">
    <property type="protein sequence ID" value="RXR02027.1"/>
    <property type="molecule type" value="Genomic_DNA"/>
</dbReference>
<keyword evidence="5" id="KW-0418">Kinase</keyword>
<feature type="domain" description="Protein kinase" evidence="4">
    <location>
        <begin position="130"/>
        <end position="460"/>
    </location>
</feature>
<protein>
    <submittedName>
        <fullName evidence="5">AarF/ABC1/UbiB kinase family protein</fullName>
    </submittedName>
</protein>
<accession>A0A4Q1JSB3</accession>
<name>A0A4Q1JSB3_9GAMM</name>
<evidence type="ECO:0000259" key="4">
    <source>
        <dbReference type="PROSITE" id="PS50011"/>
    </source>
</evidence>
<reference evidence="5 6" key="1">
    <citation type="submission" date="2019-01" db="EMBL/GenBank/DDBJ databases">
        <title>Pseudoxanthomonas composti sp. nov., isolated from compost.</title>
        <authorList>
            <person name="Yang G."/>
        </authorList>
    </citation>
    <scope>NUCLEOTIDE SEQUENCE [LARGE SCALE GENOMIC DNA]</scope>
    <source>
        <strain evidence="5 6">GSS15</strain>
    </source>
</reference>
<dbReference type="InterPro" id="IPR004147">
    <property type="entry name" value="ABC1_dom"/>
</dbReference>
<gene>
    <name evidence="5" type="ORF">EPA99_15325</name>
</gene>
<dbReference type="CDD" id="cd05121">
    <property type="entry name" value="ABC1_ADCK3-like"/>
    <property type="match status" value="1"/>
</dbReference>
<evidence type="ECO:0000256" key="3">
    <source>
        <dbReference type="SAM" id="Phobius"/>
    </source>
</evidence>
<keyword evidence="3" id="KW-0472">Membrane</keyword>
<dbReference type="PANTHER" id="PTHR10566">
    <property type="entry name" value="CHAPERONE-ACTIVITY OF BC1 COMPLEX CABC1 -RELATED"/>
    <property type="match status" value="1"/>
</dbReference>
<feature type="transmembrane region" description="Helical" evidence="3">
    <location>
        <begin position="534"/>
        <end position="555"/>
    </location>
</feature>
<keyword evidence="3" id="KW-1133">Transmembrane helix</keyword>
<dbReference type="Pfam" id="PF03109">
    <property type="entry name" value="ABC1"/>
    <property type="match status" value="1"/>
</dbReference>
<dbReference type="InterPro" id="IPR050154">
    <property type="entry name" value="UbiB_kinase"/>
</dbReference>
<comment type="caution">
    <text evidence="5">The sequence shown here is derived from an EMBL/GenBank/DDBJ whole genome shotgun (WGS) entry which is preliminary data.</text>
</comment>
<feature type="region of interest" description="Disordered" evidence="2">
    <location>
        <begin position="1"/>
        <end position="22"/>
    </location>
</feature>
<dbReference type="InterPro" id="IPR011009">
    <property type="entry name" value="Kinase-like_dom_sf"/>
</dbReference>
<evidence type="ECO:0000256" key="1">
    <source>
        <dbReference type="ARBA" id="ARBA00009670"/>
    </source>
</evidence>
<dbReference type="InterPro" id="IPR000719">
    <property type="entry name" value="Prot_kinase_dom"/>
</dbReference>
<evidence type="ECO:0000313" key="6">
    <source>
        <dbReference type="Proteomes" id="UP000289784"/>
    </source>
</evidence>
<keyword evidence="5" id="KW-0808">Transferase</keyword>
<dbReference type="PANTHER" id="PTHR10566:SF113">
    <property type="entry name" value="PROTEIN ACTIVITY OF BC1 COMPLEX KINASE 7, CHLOROPLASTIC"/>
    <property type="match status" value="1"/>
</dbReference>
<dbReference type="PROSITE" id="PS50011">
    <property type="entry name" value="PROTEIN_KINASE_DOM"/>
    <property type="match status" value="1"/>
</dbReference>
<feature type="transmembrane region" description="Helical" evidence="3">
    <location>
        <begin position="503"/>
        <end position="522"/>
    </location>
</feature>
<dbReference type="AlphaFoldDB" id="A0A4Q1JSB3"/>
<dbReference type="GO" id="GO:0005524">
    <property type="term" value="F:ATP binding"/>
    <property type="evidence" value="ECO:0007669"/>
    <property type="project" value="InterPro"/>
</dbReference>
<evidence type="ECO:0000313" key="5">
    <source>
        <dbReference type="EMBL" id="RXR02027.1"/>
    </source>
</evidence>